<gene>
    <name evidence="1" type="ORF">ERS132462_01714</name>
</gene>
<sequence length="141" mass="16041">MTNLTPELQAMNERIKAFNAKRQASLKPAKTKIKVETSINQHGALVGDVLCSTWGYDQTNYDFYKVIKVTAKTITIEKLNGYDKGTVLKNKKTQCYMKDGSEYCITLNSYSSASCRIADRFAEGMYKQAEDEMNDPYRSQH</sequence>
<protein>
    <recommendedName>
        <fullName evidence="3">Phage protein</fullName>
    </recommendedName>
</protein>
<reference evidence="1 2" key="1">
    <citation type="submission" date="2016-02" db="EMBL/GenBank/DDBJ databases">
        <authorList>
            <consortium name="Pathogen Informatics"/>
        </authorList>
    </citation>
    <scope>NUCLEOTIDE SEQUENCE [LARGE SCALE GENOMIC DNA]</scope>
    <source>
        <strain evidence="1 2">LSS100</strain>
    </source>
</reference>
<dbReference type="EMBL" id="FIFN01000019">
    <property type="protein sequence ID" value="CYU26826.1"/>
    <property type="molecule type" value="Genomic_DNA"/>
</dbReference>
<accession>A0A0Z8CKM4</accession>
<dbReference type="Proteomes" id="UP000072003">
    <property type="component" value="Unassembled WGS sequence"/>
</dbReference>
<evidence type="ECO:0000313" key="2">
    <source>
        <dbReference type="Proteomes" id="UP000072003"/>
    </source>
</evidence>
<dbReference type="RefSeq" id="WP_052501854.1">
    <property type="nucleotide sequence ID" value="NZ_CEDC01000003.1"/>
</dbReference>
<organism evidence="1 2">
    <name type="scientific">Streptococcus suis</name>
    <dbReference type="NCBI Taxonomy" id="1307"/>
    <lineage>
        <taxon>Bacteria</taxon>
        <taxon>Bacillati</taxon>
        <taxon>Bacillota</taxon>
        <taxon>Bacilli</taxon>
        <taxon>Lactobacillales</taxon>
        <taxon>Streptococcaceae</taxon>
        <taxon>Streptococcus</taxon>
    </lineage>
</organism>
<name>A0A0Z8CKM4_STRSU</name>
<dbReference type="AlphaFoldDB" id="A0A0Z8CKM4"/>
<evidence type="ECO:0000313" key="1">
    <source>
        <dbReference type="EMBL" id="CYU26826.1"/>
    </source>
</evidence>
<evidence type="ECO:0008006" key="3">
    <source>
        <dbReference type="Google" id="ProtNLM"/>
    </source>
</evidence>
<proteinExistence type="predicted"/>